<reference evidence="1 2" key="1">
    <citation type="submission" date="2024-05" db="EMBL/GenBank/DDBJ databases">
        <title>Genome sequencing and assembly of Indian major carp, Cirrhinus mrigala (Hamilton, 1822).</title>
        <authorList>
            <person name="Mohindra V."/>
            <person name="Chowdhury L.M."/>
            <person name="Lal K."/>
            <person name="Jena J.K."/>
        </authorList>
    </citation>
    <scope>NUCLEOTIDE SEQUENCE [LARGE SCALE GENOMIC DNA]</scope>
    <source>
        <strain evidence="1">CM1030</strain>
        <tissue evidence="1">Blood</tissue>
    </source>
</reference>
<dbReference type="AlphaFoldDB" id="A0ABD0NGZ9"/>
<dbReference type="EMBL" id="JAMKFB020000022">
    <property type="protein sequence ID" value="KAL0160511.1"/>
    <property type="molecule type" value="Genomic_DNA"/>
</dbReference>
<comment type="caution">
    <text evidence="1">The sequence shown here is derived from an EMBL/GenBank/DDBJ whole genome shotgun (WGS) entry which is preliminary data.</text>
</comment>
<evidence type="ECO:0000313" key="1">
    <source>
        <dbReference type="EMBL" id="KAL0160511.1"/>
    </source>
</evidence>
<accession>A0ABD0NGZ9</accession>
<evidence type="ECO:0008006" key="3">
    <source>
        <dbReference type="Google" id="ProtNLM"/>
    </source>
</evidence>
<dbReference type="Proteomes" id="UP001529510">
    <property type="component" value="Unassembled WGS sequence"/>
</dbReference>
<proteinExistence type="predicted"/>
<evidence type="ECO:0000313" key="2">
    <source>
        <dbReference type="Proteomes" id="UP001529510"/>
    </source>
</evidence>
<protein>
    <recommendedName>
        <fullName evidence="3">Retrotransposon gag domain-containing protein</fullName>
    </recommendedName>
</protein>
<keyword evidence="2" id="KW-1185">Reference proteome</keyword>
<gene>
    <name evidence="1" type="ORF">M9458_044236</name>
</gene>
<sequence length="476" mass="50712">MPLPDPACLTMSLSMSLNKALQMDPPVSRLPHHHVTEYSATQGSSNFSSGHRPGMDTARLLLALDQGTRSLEGYIQEYLAIAHYSDLPDCALIDFFCQGVNQPLKSRLIREGPRSSLAAFLDFALLCVGSPFTVTFSQPRTPGHSAIMIATPVLKPAHGMAAAPERAHVMAATAEPVHKMATKTVLRHVTAATPESSKFRAAVAKSSQVKAVVTESSKVTADLHEPSQVTADLHESSQVTADLHKPSQVRAGLPESSCISAGRLESSQVMSRLTTQSLAMSPLTPLGHNLMASVLDPPLMSVRAAGIPVASTPSSPIIKESLPPAAALPLMAVTILCIWAAHSAPEVSSLHESAPEVLFLLLPLLWWSLAHPALPVPPQFPGPPHGPGPPSLVLFCPNSPELFVWSVWKPLFGGGYVTNLAGDLRSSHHPFHITLTVAPHHGLRSSSAIALIVCSQSETLYKPWTSSQFSQSIGLC</sequence>
<name>A0ABD0NGZ9_CIRMR</name>
<organism evidence="1 2">
    <name type="scientific">Cirrhinus mrigala</name>
    <name type="common">Mrigala</name>
    <dbReference type="NCBI Taxonomy" id="683832"/>
    <lineage>
        <taxon>Eukaryota</taxon>
        <taxon>Metazoa</taxon>
        <taxon>Chordata</taxon>
        <taxon>Craniata</taxon>
        <taxon>Vertebrata</taxon>
        <taxon>Euteleostomi</taxon>
        <taxon>Actinopterygii</taxon>
        <taxon>Neopterygii</taxon>
        <taxon>Teleostei</taxon>
        <taxon>Ostariophysi</taxon>
        <taxon>Cypriniformes</taxon>
        <taxon>Cyprinidae</taxon>
        <taxon>Labeoninae</taxon>
        <taxon>Labeonini</taxon>
        <taxon>Cirrhinus</taxon>
    </lineage>
</organism>